<geneLocation type="plasmid" evidence="2">
    <name>unnamed1</name>
</geneLocation>
<keyword evidence="2" id="KW-0614">Plasmid</keyword>
<feature type="transmembrane region" description="Helical" evidence="1">
    <location>
        <begin position="21"/>
        <end position="45"/>
    </location>
</feature>
<feature type="transmembrane region" description="Helical" evidence="1">
    <location>
        <begin position="51"/>
        <end position="70"/>
    </location>
</feature>
<evidence type="ECO:0000313" key="2">
    <source>
        <dbReference type="EMBL" id="WUU58384.1"/>
    </source>
</evidence>
<sequence length="72" mass="7487">MITRLWEALKARRPQGDQGSSPIGAVLALTLLLAAVYVTGALLLSQFSADIVMAALGVGALIVLLTLGLARR</sequence>
<keyword evidence="1" id="KW-1133">Transmembrane helix</keyword>
<reference evidence="2" key="1">
    <citation type="submission" date="2022-10" db="EMBL/GenBank/DDBJ databases">
        <title>The complete genomes of actinobacterial strains from the NBC collection.</title>
        <authorList>
            <person name="Joergensen T.S."/>
            <person name="Alvarez Arevalo M."/>
            <person name="Sterndorff E.B."/>
            <person name="Faurdal D."/>
            <person name="Vuksanovic O."/>
            <person name="Mourched A.-S."/>
            <person name="Charusanti P."/>
            <person name="Shaw S."/>
            <person name="Blin K."/>
            <person name="Weber T."/>
        </authorList>
    </citation>
    <scope>NUCLEOTIDE SEQUENCE [LARGE SCALE GENOMIC DNA]</scope>
    <source>
        <strain evidence="2">NBC 01686</strain>
        <plasmid evidence="2">unnamed1</plasmid>
    </source>
</reference>
<gene>
    <name evidence="2" type="ORF">OIE82_34980</name>
</gene>
<protein>
    <submittedName>
        <fullName evidence="2">Uncharacterized protein</fullName>
    </submittedName>
</protein>
<proteinExistence type="predicted"/>
<keyword evidence="1" id="KW-0812">Transmembrane</keyword>
<evidence type="ECO:0000256" key="1">
    <source>
        <dbReference type="SAM" id="Phobius"/>
    </source>
</evidence>
<dbReference type="EMBL" id="CP109208">
    <property type="protein sequence ID" value="WUU58384.1"/>
    <property type="molecule type" value="Genomic_DNA"/>
</dbReference>
<accession>A0ABZ1YFW0</accession>
<organism evidence="2">
    <name type="scientific">Streptomyces althioticus</name>
    <dbReference type="NCBI Taxonomy" id="83380"/>
    <lineage>
        <taxon>Bacteria</taxon>
        <taxon>Bacillati</taxon>
        <taxon>Actinomycetota</taxon>
        <taxon>Actinomycetes</taxon>
        <taxon>Kitasatosporales</taxon>
        <taxon>Streptomycetaceae</taxon>
        <taxon>Streptomyces</taxon>
        <taxon>Streptomyces althioticus group</taxon>
    </lineage>
</organism>
<dbReference type="RefSeq" id="WP_266477970.1">
    <property type="nucleotide sequence ID" value="NZ_CP109208.1"/>
</dbReference>
<keyword evidence="1" id="KW-0472">Membrane</keyword>
<name>A0ABZ1YFW0_9ACTN</name>